<dbReference type="EMBL" id="CM001218">
    <property type="protein sequence ID" value="AES68186.1"/>
    <property type="molecule type" value="Genomic_DNA"/>
</dbReference>
<evidence type="ECO:0000313" key="1">
    <source>
        <dbReference type="EMBL" id="AES68186.1"/>
    </source>
</evidence>
<reference evidence="2" key="3">
    <citation type="submission" date="2015-04" db="UniProtKB">
        <authorList>
            <consortium name="EnsemblPlants"/>
        </authorList>
    </citation>
    <scope>IDENTIFICATION</scope>
    <source>
        <strain evidence="2">cv. Jemalong A17</strain>
    </source>
</reference>
<reference evidence="1 3" key="2">
    <citation type="journal article" date="2014" name="BMC Genomics">
        <title>An improved genome release (version Mt4.0) for the model legume Medicago truncatula.</title>
        <authorList>
            <person name="Tang H."/>
            <person name="Krishnakumar V."/>
            <person name="Bidwell S."/>
            <person name="Rosen B."/>
            <person name="Chan A."/>
            <person name="Zhou S."/>
            <person name="Gentzbittel L."/>
            <person name="Childs K.L."/>
            <person name="Yandell M."/>
            <person name="Gundlach H."/>
            <person name="Mayer K.F."/>
            <person name="Schwartz D.C."/>
            <person name="Town C.D."/>
        </authorList>
    </citation>
    <scope>GENOME REANNOTATION</scope>
    <source>
        <strain evidence="2 3">cv. Jemalong A17</strain>
    </source>
</reference>
<reference evidence="1 3" key="1">
    <citation type="journal article" date="2011" name="Nature">
        <title>The Medicago genome provides insight into the evolution of rhizobial symbioses.</title>
        <authorList>
            <person name="Young N.D."/>
            <person name="Debelle F."/>
            <person name="Oldroyd G.E."/>
            <person name="Geurts R."/>
            <person name="Cannon S.B."/>
            <person name="Udvardi M.K."/>
            <person name="Benedito V.A."/>
            <person name="Mayer K.F."/>
            <person name="Gouzy J."/>
            <person name="Schoof H."/>
            <person name="Van de Peer Y."/>
            <person name="Proost S."/>
            <person name="Cook D.R."/>
            <person name="Meyers B.C."/>
            <person name="Spannagl M."/>
            <person name="Cheung F."/>
            <person name="De Mita S."/>
            <person name="Krishnakumar V."/>
            <person name="Gundlach H."/>
            <person name="Zhou S."/>
            <person name="Mudge J."/>
            <person name="Bharti A.K."/>
            <person name="Murray J.D."/>
            <person name="Naoumkina M.A."/>
            <person name="Rosen B."/>
            <person name="Silverstein K.A."/>
            <person name="Tang H."/>
            <person name="Rombauts S."/>
            <person name="Zhao P.X."/>
            <person name="Zhou P."/>
            <person name="Barbe V."/>
            <person name="Bardou P."/>
            <person name="Bechner M."/>
            <person name="Bellec A."/>
            <person name="Berger A."/>
            <person name="Berges H."/>
            <person name="Bidwell S."/>
            <person name="Bisseling T."/>
            <person name="Choisne N."/>
            <person name="Couloux A."/>
            <person name="Denny R."/>
            <person name="Deshpande S."/>
            <person name="Dai X."/>
            <person name="Doyle J.J."/>
            <person name="Dudez A.M."/>
            <person name="Farmer A.D."/>
            <person name="Fouteau S."/>
            <person name="Franken C."/>
            <person name="Gibelin C."/>
            <person name="Gish J."/>
            <person name="Goldstein S."/>
            <person name="Gonzalez A.J."/>
            <person name="Green P.J."/>
            <person name="Hallab A."/>
            <person name="Hartog M."/>
            <person name="Hua A."/>
            <person name="Humphray S.J."/>
            <person name="Jeong D.H."/>
            <person name="Jing Y."/>
            <person name="Jocker A."/>
            <person name="Kenton S.M."/>
            <person name="Kim D.J."/>
            <person name="Klee K."/>
            <person name="Lai H."/>
            <person name="Lang C."/>
            <person name="Lin S."/>
            <person name="Macmil S.L."/>
            <person name="Magdelenat G."/>
            <person name="Matthews L."/>
            <person name="McCorrison J."/>
            <person name="Monaghan E.L."/>
            <person name="Mun J.H."/>
            <person name="Najar F.Z."/>
            <person name="Nicholson C."/>
            <person name="Noirot C."/>
            <person name="O'Bleness M."/>
            <person name="Paule C.R."/>
            <person name="Poulain J."/>
            <person name="Prion F."/>
            <person name="Qin B."/>
            <person name="Qu C."/>
            <person name="Retzel E.F."/>
            <person name="Riddle C."/>
            <person name="Sallet E."/>
            <person name="Samain S."/>
            <person name="Samson N."/>
            <person name="Sanders I."/>
            <person name="Saurat O."/>
            <person name="Scarpelli C."/>
            <person name="Schiex T."/>
            <person name="Segurens B."/>
            <person name="Severin A.J."/>
            <person name="Sherrier D.J."/>
            <person name="Shi R."/>
            <person name="Sims S."/>
            <person name="Singer S.R."/>
            <person name="Sinharoy S."/>
            <person name="Sterck L."/>
            <person name="Viollet A."/>
            <person name="Wang B.B."/>
            <person name="Wang K."/>
            <person name="Wang M."/>
            <person name="Wang X."/>
            <person name="Warfsmann J."/>
            <person name="Weissenbach J."/>
            <person name="White D.D."/>
            <person name="White J.D."/>
            <person name="Wiley G.B."/>
            <person name="Wincker P."/>
            <person name="Xing Y."/>
            <person name="Yang L."/>
            <person name="Yao Z."/>
            <person name="Ying F."/>
            <person name="Zhai J."/>
            <person name="Zhou L."/>
            <person name="Zuber A."/>
            <person name="Denarie J."/>
            <person name="Dixon R.A."/>
            <person name="May G.D."/>
            <person name="Schwartz D.C."/>
            <person name="Rogers J."/>
            <person name="Quetier F."/>
            <person name="Town C.D."/>
            <person name="Roe B.A."/>
        </authorList>
    </citation>
    <scope>NUCLEOTIDE SEQUENCE [LARGE SCALE GENOMIC DNA]</scope>
    <source>
        <strain evidence="1">A17</strain>
        <strain evidence="2 3">cv. Jemalong A17</strain>
    </source>
</reference>
<proteinExistence type="predicted"/>
<sequence>MGHVIIFFYYTGKEKGISQDVYVSALVGRELRGALLIYVGSLVGRSFFIRDWELVFLTQVLSGFLVAPPTYRKLSVGRI</sequence>
<dbReference type="Proteomes" id="UP000002051">
    <property type="component" value="Chromosome 2"/>
</dbReference>
<protein>
    <submittedName>
        <fullName evidence="1 2">Uncharacterized protein</fullName>
    </submittedName>
</protein>
<evidence type="ECO:0000313" key="3">
    <source>
        <dbReference type="Proteomes" id="UP000002051"/>
    </source>
</evidence>
<name>G7II99_MEDTR</name>
<dbReference type="PaxDb" id="3880-AES68186"/>
<evidence type="ECO:0000313" key="2">
    <source>
        <dbReference type="EnsemblPlants" id="AES68186"/>
    </source>
</evidence>
<dbReference type="EnsemblPlants" id="AES68186">
    <property type="protein sequence ID" value="AES68186"/>
    <property type="gene ID" value="MTR_2g104170"/>
</dbReference>
<gene>
    <name evidence="1" type="ordered locus">MTR_2g104170</name>
</gene>
<organism evidence="1 3">
    <name type="scientific">Medicago truncatula</name>
    <name type="common">Barrel medic</name>
    <name type="synonym">Medicago tribuloides</name>
    <dbReference type="NCBI Taxonomy" id="3880"/>
    <lineage>
        <taxon>Eukaryota</taxon>
        <taxon>Viridiplantae</taxon>
        <taxon>Streptophyta</taxon>
        <taxon>Embryophyta</taxon>
        <taxon>Tracheophyta</taxon>
        <taxon>Spermatophyta</taxon>
        <taxon>Magnoliopsida</taxon>
        <taxon>eudicotyledons</taxon>
        <taxon>Gunneridae</taxon>
        <taxon>Pentapetalae</taxon>
        <taxon>rosids</taxon>
        <taxon>fabids</taxon>
        <taxon>Fabales</taxon>
        <taxon>Fabaceae</taxon>
        <taxon>Papilionoideae</taxon>
        <taxon>50 kb inversion clade</taxon>
        <taxon>NPAAA clade</taxon>
        <taxon>Hologalegina</taxon>
        <taxon>IRL clade</taxon>
        <taxon>Trifolieae</taxon>
        <taxon>Medicago</taxon>
    </lineage>
</organism>
<dbReference type="AlphaFoldDB" id="G7II99"/>
<keyword evidence="3" id="KW-1185">Reference proteome</keyword>
<accession>G7II99</accession>
<dbReference type="HOGENOM" id="CLU_2609625_0_0_1"/>